<evidence type="ECO:0000256" key="2">
    <source>
        <dbReference type="ARBA" id="ARBA00022679"/>
    </source>
</evidence>
<evidence type="ECO:0000313" key="5">
    <source>
        <dbReference type="Proteomes" id="UP000001514"/>
    </source>
</evidence>
<dbReference type="EMBL" id="GL377643">
    <property type="protein sequence ID" value="EFJ11883.1"/>
    <property type="molecule type" value="Genomic_DNA"/>
</dbReference>
<dbReference type="Proteomes" id="UP000001514">
    <property type="component" value="Unassembled WGS sequence"/>
</dbReference>
<dbReference type="eggNOG" id="KOG2278">
    <property type="taxonomic scope" value="Eukaryota"/>
</dbReference>
<dbReference type="InParanoid" id="D8SUR1"/>
<organism evidence="5">
    <name type="scientific">Selaginella moellendorffii</name>
    <name type="common">Spikemoss</name>
    <dbReference type="NCBI Taxonomy" id="88036"/>
    <lineage>
        <taxon>Eukaryota</taxon>
        <taxon>Viridiplantae</taxon>
        <taxon>Streptophyta</taxon>
        <taxon>Embryophyta</taxon>
        <taxon>Tracheophyta</taxon>
        <taxon>Lycopodiopsida</taxon>
        <taxon>Selaginellales</taxon>
        <taxon>Selaginellaceae</taxon>
        <taxon>Selaginella</taxon>
    </lineage>
</organism>
<comment type="similarity">
    <text evidence="1">Belongs to the KptA/TPT1 family.</text>
</comment>
<dbReference type="PANTHER" id="PTHR12684:SF2">
    <property type="entry name" value="TRNA 2'-PHOSPHOTRANSFERASE 1"/>
    <property type="match status" value="1"/>
</dbReference>
<dbReference type="InterPro" id="IPR002745">
    <property type="entry name" value="Ptrans_KptA/Tpt1"/>
</dbReference>
<keyword evidence="2" id="KW-0808">Transferase</keyword>
<proteinExistence type="inferred from homology"/>
<dbReference type="Gramene" id="EFJ11883">
    <property type="protein sequence ID" value="EFJ11883"/>
    <property type="gene ID" value="SELMODRAFT_125162"/>
</dbReference>
<keyword evidence="5" id="KW-1185">Reference proteome</keyword>
<protein>
    <recommendedName>
        <fullName evidence="6">2'-phosphotransferase</fullName>
    </recommendedName>
</protein>
<dbReference type="GO" id="GO:0006388">
    <property type="term" value="P:tRNA splicing, via endonucleolytic cleavage and ligation"/>
    <property type="evidence" value="ECO:0000318"/>
    <property type="project" value="GO_Central"/>
</dbReference>
<dbReference type="Pfam" id="PF01885">
    <property type="entry name" value="PTS_2-RNA"/>
    <property type="match status" value="1"/>
</dbReference>
<accession>D8SUR1</accession>
<dbReference type="AlphaFoldDB" id="D8SUR1"/>
<gene>
    <name evidence="4" type="ORF">SELMODRAFT_125162</name>
</gene>
<reference evidence="4 5" key="1">
    <citation type="journal article" date="2011" name="Science">
        <title>The Selaginella genome identifies genetic changes associated with the evolution of vascular plants.</title>
        <authorList>
            <person name="Banks J.A."/>
            <person name="Nishiyama T."/>
            <person name="Hasebe M."/>
            <person name="Bowman J.L."/>
            <person name="Gribskov M."/>
            <person name="dePamphilis C."/>
            <person name="Albert V.A."/>
            <person name="Aono N."/>
            <person name="Aoyama T."/>
            <person name="Ambrose B.A."/>
            <person name="Ashton N.W."/>
            <person name="Axtell M.J."/>
            <person name="Barker E."/>
            <person name="Barker M.S."/>
            <person name="Bennetzen J.L."/>
            <person name="Bonawitz N.D."/>
            <person name="Chapple C."/>
            <person name="Cheng C."/>
            <person name="Correa L.G."/>
            <person name="Dacre M."/>
            <person name="DeBarry J."/>
            <person name="Dreyer I."/>
            <person name="Elias M."/>
            <person name="Engstrom E.M."/>
            <person name="Estelle M."/>
            <person name="Feng L."/>
            <person name="Finet C."/>
            <person name="Floyd S.K."/>
            <person name="Frommer W.B."/>
            <person name="Fujita T."/>
            <person name="Gramzow L."/>
            <person name="Gutensohn M."/>
            <person name="Harholt J."/>
            <person name="Hattori M."/>
            <person name="Heyl A."/>
            <person name="Hirai T."/>
            <person name="Hiwatashi Y."/>
            <person name="Ishikawa M."/>
            <person name="Iwata M."/>
            <person name="Karol K.G."/>
            <person name="Koehler B."/>
            <person name="Kolukisaoglu U."/>
            <person name="Kubo M."/>
            <person name="Kurata T."/>
            <person name="Lalonde S."/>
            <person name="Li K."/>
            <person name="Li Y."/>
            <person name="Litt A."/>
            <person name="Lyons E."/>
            <person name="Manning G."/>
            <person name="Maruyama T."/>
            <person name="Michael T.P."/>
            <person name="Mikami K."/>
            <person name="Miyazaki S."/>
            <person name="Morinaga S."/>
            <person name="Murata T."/>
            <person name="Mueller-Roeber B."/>
            <person name="Nelson D.R."/>
            <person name="Obara M."/>
            <person name="Oguri Y."/>
            <person name="Olmstead R.G."/>
            <person name="Onodera N."/>
            <person name="Petersen B.L."/>
            <person name="Pils B."/>
            <person name="Prigge M."/>
            <person name="Rensing S.A."/>
            <person name="Riano-Pachon D.M."/>
            <person name="Roberts A.W."/>
            <person name="Sato Y."/>
            <person name="Scheller H.V."/>
            <person name="Schulz B."/>
            <person name="Schulz C."/>
            <person name="Shakirov E.V."/>
            <person name="Shibagaki N."/>
            <person name="Shinohara N."/>
            <person name="Shippen D.E."/>
            <person name="Soerensen I."/>
            <person name="Sotooka R."/>
            <person name="Sugimoto N."/>
            <person name="Sugita M."/>
            <person name="Sumikawa N."/>
            <person name="Tanurdzic M."/>
            <person name="Theissen G."/>
            <person name="Ulvskov P."/>
            <person name="Wakazuki S."/>
            <person name="Weng J.K."/>
            <person name="Willats W.W."/>
            <person name="Wipf D."/>
            <person name="Wolf P.G."/>
            <person name="Yang L."/>
            <person name="Zimmer A.D."/>
            <person name="Zhu Q."/>
            <person name="Mitros T."/>
            <person name="Hellsten U."/>
            <person name="Loque D."/>
            <person name="Otillar R."/>
            <person name="Salamov A."/>
            <person name="Schmutz J."/>
            <person name="Shapiro H."/>
            <person name="Lindquist E."/>
            <person name="Lucas S."/>
            <person name="Rokhsar D."/>
            <person name="Grigoriev I.V."/>
        </authorList>
    </citation>
    <scope>NUCLEOTIDE SEQUENCE [LARGE SCALE GENOMIC DNA]</scope>
</reference>
<sequence>MEKVAKKETRRNEQPSERGRIKALGRALLKVLRQPVLHPNLEMRPDGFCKLEELLELDFMTKSGVPLSSHTAAEAIKAVDKLTKKLAKMVDETGALYIGALQEPVAPNGETEQLFQKIEKSPVCVYGTSKQELEEIMKNGLTASSSNPMYLVMAVPDAEIASSMRNSSEVLITVNFQKARKDRSIEFYTSENGLIFSSGSILVKYFKQVVELPSNKVLL</sequence>
<dbReference type="HOGENOM" id="CLU_052998_2_1_1"/>
<dbReference type="KEGG" id="smo:SELMODRAFT_125162"/>
<dbReference type="PANTHER" id="PTHR12684">
    <property type="entry name" value="PUTATIVE PHOSPHOTRANSFERASE"/>
    <property type="match status" value="1"/>
</dbReference>
<dbReference type="Gene3D" id="3.20.170.30">
    <property type="match status" value="1"/>
</dbReference>
<evidence type="ECO:0000256" key="1">
    <source>
        <dbReference type="ARBA" id="ARBA00009836"/>
    </source>
</evidence>
<keyword evidence="3" id="KW-0520">NAD</keyword>
<dbReference type="SUPFAM" id="SSF56399">
    <property type="entry name" value="ADP-ribosylation"/>
    <property type="match status" value="1"/>
</dbReference>
<evidence type="ECO:0000256" key="3">
    <source>
        <dbReference type="ARBA" id="ARBA00023027"/>
    </source>
</evidence>
<evidence type="ECO:0008006" key="6">
    <source>
        <dbReference type="Google" id="ProtNLM"/>
    </source>
</evidence>
<name>D8SUR1_SELML</name>
<dbReference type="InterPro" id="IPR042081">
    <property type="entry name" value="RNA_2'-PTrans_C"/>
</dbReference>
<dbReference type="GO" id="GO:0000215">
    <property type="term" value="F:tRNA 2'-phosphotransferase activity"/>
    <property type="evidence" value="ECO:0000318"/>
    <property type="project" value="GO_Central"/>
</dbReference>
<evidence type="ECO:0000313" key="4">
    <source>
        <dbReference type="EMBL" id="EFJ11883.1"/>
    </source>
</evidence>